<comment type="similarity">
    <text evidence="3 15">Belongs to the CDP-alcohol phosphatidyltransferase class-I family.</text>
</comment>
<sequence>MVFMPIMAIPNLISISRIFFGISFFCLYPESYAVIFLFIGAFSDVLDGFIARQFGLCSRLGEIIDPISDKIFWMLILSRLYLSSIIPKWFLFVCIARDMMFFSAFIFMFINGINNFKASWSGKLTAVIIGSTIILSLYEDCQLCMRRMYLICIVFMIFNILDYCRRLIK</sequence>
<gene>
    <name evidence="17" type="ORF">FZC35_02435</name>
</gene>
<evidence type="ECO:0000256" key="2">
    <source>
        <dbReference type="ARBA" id="ARBA00005042"/>
    </source>
</evidence>
<dbReference type="InterPro" id="IPR050324">
    <property type="entry name" value="CDP-alcohol_PTase-I"/>
</dbReference>
<keyword evidence="7 15" id="KW-0808">Transferase</keyword>
<dbReference type="RefSeq" id="WP_148981059.1">
    <property type="nucleotide sequence ID" value="NZ_CP043315.1"/>
</dbReference>
<dbReference type="InterPro" id="IPR000462">
    <property type="entry name" value="CDP-OH_P_trans"/>
</dbReference>
<comment type="subcellular location">
    <subcellularLocation>
        <location evidence="1">Membrane</location>
        <topology evidence="1">Multi-pass membrane protein</topology>
    </subcellularLocation>
</comment>
<dbReference type="AlphaFoldDB" id="A0A5C0UG22"/>
<dbReference type="EC" id="2.7.8.5" evidence="4"/>
<dbReference type="GO" id="GO:0046474">
    <property type="term" value="P:glycerophospholipid biosynthetic process"/>
    <property type="evidence" value="ECO:0007669"/>
    <property type="project" value="TreeGrafter"/>
</dbReference>
<evidence type="ECO:0000256" key="16">
    <source>
        <dbReference type="SAM" id="Phobius"/>
    </source>
</evidence>
<name>A0A5C0UG22_9PROT</name>
<evidence type="ECO:0000313" key="17">
    <source>
        <dbReference type="EMBL" id="QEK38212.1"/>
    </source>
</evidence>
<evidence type="ECO:0000256" key="15">
    <source>
        <dbReference type="RuleBase" id="RU003750"/>
    </source>
</evidence>
<keyword evidence="18" id="KW-1185">Reference proteome</keyword>
<feature type="transmembrane region" description="Helical" evidence="16">
    <location>
        <begin position="150"/>
        <end position="168"/>
    </location>
</feature>
<dbReference type="Gene3D" id="1.20.120.1760">
    <property type="match status" value="1"/>
</dbReference>
<dbReference type="InterPro" id="IPR048254">
    <property type="entry name" value="CDP_ALCOHOL_P_TRANSF_CS"/>
</dbReference>
<dbReference type="EMBL" id="CP043315">
    <property type="protein sequence ID" value="QEK38212.1"/>
    <property type="molecule type" value="Genomic_DNA"/>
</dbReference>
<organism evidence="17 18">
    <name type="scientific">Candidatus Cytomitobacter indipagum</name>
    <dbReference type="NCBI Taxonomy" id="2601575"/>
    <lineage>
        <taxon>Bacteria</taxon>
        <taxon>Pseudomonadati</taxon>
        <taxon>Pseudomonadota</taxon>
        <taxon>Alphaproteobacteria</taxon>
        <taxon>Holosporales</taxon>
        <taxon>Holosporaceae</taxon>
        <taxon>Candidatus Cytomitobacter</taxon>
    </lineage>
</organism>
<evidence type="ECO:0000256" key="5">
    <source>
        <dbReference type="ARBA" id="ARBA00014944"/>
    </source>
</evidence>
<evidence type="ECO:0000256" key="8">
    <source>
        <dbReference type="ARBA" id="ARBA00022692"/>
    </source>
</evidence>
<comment type="catalytic activity">
    <reaction evidence="14">
        <text>a CDP-1,2-diacyl-sn-glycerol + sn-glycerol 3-phosphate = a 1,2-diacyl-sn-glycero-3-phospho-(1'-sn-glycero-3'-phosphate) + CMP + H(+)</text>
        <dbReference type="Rhea" id="RHEA:12593"/>
        <dbReference type="ChEBI" id="CHEBI:15378"/>
        <dbReference type="ChEBI" id="CHEBI:57597"/>
        <dbReference type="ChEBI" id="CHEBI:58332"/>
        <dbReference type="ChEBI" id="CHEBI:60110"/>
        <dbReference type="ChEBI" id="CHEBI:60377"/>
        <dbReference type="EC" id="2.7.8.5"/>
    </reaction>
</comment>
<dbReference type="OrthoDB" id="9796672at2"/>
<evidence type="ECO:0000256" key="9">
    <source>
        <dbReference type="ARBA" id="ARBA00022989"/>
    </source>
</evidence>
<dbReference type="PANTHER" id="PTHR14269:SF11">
    <property type="entry name" value="CDP-DIACYLGLYCEROL--GLYCEROL-3-PHOSPHATE 3-PHOSPHATIDYLTRANSFERASE"/>
    <property type="match status" value="1"/>
</dbReference>
<evidence type="ECO:0000256" key="11">
    <source>
        <dbReference type="ARBA" id="ARBA00023136"/>
    </source>
</evidence>
<dbReference type="GO" id="GO:0008444">
    <property type="term" value="F:CDP-diacylglycerol-glycerol-3-phosphate 3-phosphatidyltransferase activity"/>
    <property type="evidence" value="ECO:0007669"/>
    <property type="project" value="UniProtKB-EC"/>
</dbReference>
<dbReference type="InterPro" id="IPR043130">
    <property type="entry name" value="CDP-OH_PTrfase_TM_dom"/>
</dbReference>
<evidence type="ECO:0000256" key="14">
    <source>
        <dbReference type="ARBA" id="ARBA00048586"/>
    </source>
</evidence>
<dbReference type="Pfam" id="PF01066">
    <property type="entry name" value="CDP-OH_P_transf"/>
    <property type="match status" value="1"/>
</dbReference>
<comment type="pathway">
    <text evidence="2">Phospholipid metabolism; phosphatidylglycerol biosynthesis; phosphatidylglycerol from CDP-diacylglycerol: step 1/2.</text>
</comment>
<keyword evidence="10" id="KW-0443">Lipid metabolism</keyword>
<evidence type="ECO:0000313" key="18">
    <source>
        <dbReference type="Proteomes" id="UP000325155"/>
    </source>
</evidence>
<feature type="transmembrane region" description="Helical" evidence="16">
    <location>
        <begin position="120"/>
        <end position="138"/>
    </location>
</feature>
<dbReference type="PROSITE" id="PS00379">
    <property type="entry name" value="CDP_ALCOHOL_P_TRANSF"/>
    <property type="match status" value="1"/>
</dbReference>
<keyword evidence="8 16" id="KW-0812">Transmembrane</keyword>
<keyword evidence="6" id="KW-0444">Lipid biosynthesis</keyword>
<dbReference type="KEGG" id="cip:FZC35_02435"/>
<evidence type="ECO:0000256" key="7">
    <source>
        <dbReference type="ARBA" id="ARBA00022679"/>
    </source>
</evidence>
<evidence type="ECO:0000256" key="12">
    <source>
        <dbReference type="ARBA" id="ARBA00023209"/>
    </source>
</evidence>
<dbReference type="PANTHER" id="PTHR14269">
    <property type="entry name" value="CDP-DIACYLGLYCEROL--GLYCEROL-3-PHOSPHATE 3-PHOSPHATIDYLTRANSFERASE-RELATED"/>
    <property type="match status" value="1"/>
</dbReference>
<evidence type="ECO:0000256" key="4">
    <source>
        <dbReference type="ARBA" id="ARBA00013170"/>
    </source>
</evidence>
<keyword evidence="12" id="KW-0594">Phospholipid biosynthesis</keyword>
<dbReference type="Proteomes" id="UP000325155">
    <property type="component" value="Chromosome"/>
</dbReference>
<accession>A0A5C0UG22</accession>
<keyword evidence="13" id="KW-1208">Phospholipid metabolism</keyword>
<proteinExistence type="inferred from homology"/>
<protein>
    <recommendedName>
        <fullName evidence="5">CDP-diacylglycerol--glycerol-3-phosphate 3-phosphatidyltransferase</fullName>
        <ecNumber evidence="4">2.7.8.5</ecNumber>
    </recommendedName>
</protein>
<feature type="transmembrane region" description="Helical" evidence="16">
    <location>
        <begin position="89"/>
        <end position="114"/>
    </location>
</feature>
<evidence type="ECO:0000256" key="3">
    <source>
        <dbReference type="ARBA" id="ARBA00010441"/>
    </source>
</evidence>
<evidence type="ECO:0000256" key="13">
    <source>
        <dbReference type="ARBA" id="ARBA00023264"/>
    </source>
</evidence>
<dbReference type="InterPro" id="IPR004570">
    <property type="entry name" value="Phosphatidylglycerol_P_synth"/>
</dbReference>
<evidence type="ECO:0000256" key="6">
    <source>
        <dbReference type="ARBA" id="ARBA00022516"/>
    </source>
</evidence>
<reference evidence="17 18" key="1">
    <citation type="submission" date="2019-08" db="EMBL/GenBank/DDBJ databases">
        <title>Highly reduced genomes of protist endosymbionts show evolutionary convergence.</title>
        <authorList>
            <person name="George E."/>
            <person name="Husnik F."/>
            <person name="Tashyreva D."/>
            <person name="Prokopchuk G."/>
            <person name="Horak A."/>
            <person name="Kwong W.K."/>
            <person name="Lukes J."/>
            <person name="Keeling P.J."/>
        </authorList>
    </citation>
    <scope>NUCLEOTIDE SEQUENCE [LARGE SCALE GENOMIC DNA]</scope>
    <source>
        <strain evidence="17">1605</strain>
    </source>
</reference>
<keyword evidence="9 16" id="KW-1133">Transmembrane helix</keyword>
<evidence type="ECO:0000256" key="10">
    <source>
        <dbReference type="ARBA" id="ARBA00023098"/>
    </source>
</evidence>
<evidence type="ECO:0000256" key="1">
    <source>
        <dbReference type="ARBA" id="ARBA00004141"/>
    </source>
</evidence>
<keyword evidence="11 16" id="KW-0472">Membrane</keyword>
<dbReference type="GO" id="GO:0016020">
    <property type="term" value="C:membrane"/>
    <property type="evidence" value="ECO:0007669"/>
    <property type="project" value="UniProtKB-SubCell"/>
</dbReference>
<dbReference type="PIRSF" id="PIRSF000847">
    <property type="entry name" value="Phos_ph_gly_syn"/>
    <property type="match status" value="1"/>
</dbReference>